<dbReference type="AlphaFoldDB" id="A0A075AP72"/>
<protein>
    <recommendedName>
        <fullName evidence="3">P-loop containing nucleoside triphosphate hydrolase protein</fullName>
    </recommendedName>
</protein>
<dbReference type="Gene3D" id="3.40.50.300">
    <property type="entry name" value="P-loop containing nucleotide triphosphate hydrolases"/>
    <property type="match status" value="1"/>
</dbReference>
<dbReference type="PANTHER" id="PTHR33477">
    <property type="entry name" value="P-LOOP NTPASE DOMAIN-CONTAINING PROTEIN LPA1 HOMOLOG 1"/>
    <property type="match status" value="1"/>
</dbReference>
<dbReference type="SUPFAM" id="SSF52540">
    <property type="entry name" value="P-loop containing nucleoside triphosphate hydrolases"/>
    <property type="match status" value="1"/>
</dbReference>
<dbReference type="InterPro" id="IPR027417">
    <property type="entry name" value="P-loop_NTPase"/>
</dbReference>
<dbReference type="HOGENOM" id="CLU_871982_0_0_1"/>
<dbReference type="OrthoDB" id="10263927at2759"/>
<organism evidence="1 2">
    <name type="scientific">Rozella allomycis (strain CSF55)</name>
    <dbReference type="NCBI Taxonomy" id="988480"/>
    <lineage>
        <taxon>Eukaryota</taxon>
        <taxon>Fungi</taxon>
        <taxon>Fungi incertae sedis</taxon>
        <taxon>Cryptomycota</taxon>
        <taxon>Cryptomycota incertae sedis</taxon>
        <taxon>Rozella</taxon>
    </lineage>
</organism>
<evidence type="ECO:0000313" key="1">
    <source>
        <dbReference type="EMBL" id="EPZ31831.1"/>
    </source>
</evidence>
<accession>A0A075AP72</accession>
<sequence length="319" mass="36591">MISILKFLSVKPQRATGLANSILSATQVLKINNHKFPCQEKILHKNDLINVITNLTSFKVKEIELSLSVLRHSRSFCIIIGGTSGTGKSTISSLLASRMNISTVLSTDHIRNIQKSCISKADDPILHKSSYEAYSTIYKDAIPKKDLIIEGFEMQSGKVVHDLPNLIKTFINRGESVIVEGVNFSIQNILQFFRSEPKCIPFLVYISNPVKHLERFAVRAKYMTLEPRRNRYVENFENIRVIHDYLCSDAAENGIPAVDNTNIDRSLAIIHETVLKYLLDFQIDFKMFEERLKHLNDSLRKVYERHWSSKPMLQLIKKR</sequence>
<keyword evidence="2" id="KW-1185">Reference proteome</keyword>
<proteinExistence type="predicted"/>
<name>A0A075AP72_ROZAC</name>
<gene>
    <name evidence="1" type="ORF">O9G_000310</name>
</gene>
<dbReference type="STRING" id="988480.A0A075AP72"/>
<dbReference type="Proteomes" id="UP000030755">
    <property type="component" value="Unassembled WGS sequence"/>
</dbReference>
<evidence type="ECO:0008006" key="3">
    <source>
        <dbReference type="Google" id="ProtNLM"/>
    </source>
</evidence>
<reference evidence="1 2" key="1">
    <citation type="journal article" date="2013" name="Curr. Biol.">
        <title>Shared signatures of parasitism and phylogenomics unite Cryptomycota and microsporidia.</title>
        <authorList>
            <person name="James T.Y."/>
            <person name="Pelin A."/>
            <person name="Bonen L."/>
            <person name="Ahrendt S."/>
            <person name="Sain D."/>
            <person name="Corradi N."/>
            <person name="Stajich J.E."/>
        </authorList>
    </citation>
    <scope>NUCLEOTIDE SEQUENCE [LARGE SCALE GENOMIC DNA]</scope>
    <source>
        <strain evidence="1 2">CSF55</strain>
    </source>
</reference>
<dbReference type="PANTHER" id="PTHR33477:SF3">
    <property type="entry name" value="P-LOOP NTPASE DOMAIN-CONTAINING PROTEIN LPA1 HOMOLOG 1"/>
    <property type="match status" value="1"/>
</dbReference>
<dbReference type="EMBL" id="KE561209">
    <property type="protein sequence ID" value="EPZ31831.1"/>
    <property type="molecule type" value="Genomic_DNA"/>
</dbReference>
<evidence type="ECO:0000313" key="2">
    <source>
        <dbReference type="Proteomes" id="UP000030755"/>
    </source>
</evidence>